<protein>
    <submittedName>
        <fullName evidence="1">Uncharacterized protein</fullName>
    </submittedName>
</protein>
<organism evidence="1">
    <name type="scientific">Vibrio cholerae serotype O1 biovar El Tor</name>
    <dbReference type="NCBI Taxonomy" id="686"/>
    <lineage>
        <taxon>Bacteria</taxon>
        <taxon>Pseudomonadati</taxon>
        <taxon>Pseudomonadota</taxon>
        <taxon>Gammaproteobacteria</taxon>
        <taxon>Vibrionales</taxon>
        <taxon>Vibrionaceae</taxon>
        <taxon>Vibrio</taxon>
    </lineage>
</organism>
<dbReference type="InterPro" id="IPR049156">
    <property type="entry name" value="Phage_chap_TAC_15-like"/>
</dbReference>
<name>A0A1Z2R934_VIBCE</name>
<dbReference type="AlphaFoldDB" id="A0A1Z2R934"/>
<sequence length="158" mass="17633">MKYSDTIINKTFTTDKGDKIVKAVTLHAIKQGMLQFKLARVLAPAMGGVVDGMASKDRSLLYATVFNLIAAKATEELFEELQTLLLGSILDSSGEPLETVERINTYFANTSIHQFDLLVWLFEKQLLEPLLKSSALSGFMPKLKTIADNFMQENKEVE</sequence>
<dbReference type="EMBL" id="MF176135">
    <property type="protein sequence ID" value="ASA40228.1"/>
    <property type="molecule type" value="Genomic_DNA"/>
</dbReference>
<accession>A0A1Z2R934</accession>
<reference evidence="1" key="1">
    <citation type="journal article" date="2017" name="PLoS Genet.">
        <title>A highly specific phage defense system is a conserved feature of the Vibrio cholerae mobilome.</title>
        <authorList>
            <person name="O'Hara B.J."/>
            <person name="Barth Z.K."/>
            <person name="McKitterick A.C."/>
            <person name="Seed K.D."/>
        </authorList>
    </citation>
    <scope>NUCLEOTIDE SEQUENCE</scope>
    <source>
        <strain evidence="1">KS39</strain>
    </source>
</reference>
<proteinExistence type="predicted"/>
<evidence type="ECO:0000313" key="1">
    <source>
        <dbReference type="EMBL" id="ASA40228.1"/>
    </source>
</evidence>
<dbReference type="Pfam" id="PF21822">
    <property type="entry name" value="Phage_TAC_15"/>
    <property type="match status" value="1"/>
</dbReference>